<protein>
    <submittedName>
        <fullName evidence="2">Uncharacterized protein</fullName>
    </submittedName>
</protein>
<dbReference type="EMBL" id="CCYD01000041">
    <property type="protein sequence ID" value="CEG35382.1"/>
    <property type="molecule type" value="Genomic_DNA"/>
</dbReference>
<evidence type="ECO:0000313" key="2">
    <source>
        <dbReference type="EMBL" id="CEG35382.1"/>
    </source>
</evidence>
<evidence type="ECO:0000256" key="1">
    <source>
        <dbReference type="SAM" id="MobiDB-lite"/>
    </source>
</evidence>
<dbReference type="Proteomes" id="UP000054928">
    <property type="component" value="Unassembled WGS sequence"/>
</dbReference>
<proteinExistence type="predicted"/>
<organism evidence="2 3">
    <name type="scientific">Plasmopara halstedii</name>
    <name type="common">Downy mildew of sunflower</name>
    <dbReference type="NCBI Taxonomy" id="4781"/>
    <lineage>
        <taxon>Eukaryota</taxon>
        <taxon>Sar</taxon>
        <taxon>Stramenopiles</taxon>
        <taxon>Oomycota</taxon>
        <taxon>Peronosporomycetes</taxon>
        <taxon>Peronosporales</taxon>
        <taxon>Peronosporaceae</taxon>
        <taxon>Plasmopara</taxon>
    </lineage>
</organism>
<evidence type="ECO:0000313" key="3">
    <source>
        <dbReference type="Proteomes" id="UP000054928"/>
    </source>
</evidence>
<keyword evidence="3" id="KW-1185">Reference proteome</keyword>
<name>A0A0P1A4G6_PLAHL</name>
<sequence length="269" mass="30127">MEVNEDSSKLLPNSRTSVTQIPDHGDTEPLRALVARSRPAHSPNSESMANRRDAETNAVSTRRLEPFPVPKQPAGPLKDLLHFLLGAPEEEASVKIPMSMVKRSEIPIAKPVVDVSMRDTKLMTWSTSKLTADQFLKSTPTPANPETKRLALVLSLEQLLMNKDLNSPGLITHEEILDRFNSKEFGLSPLVIEGFQHFQGTDKFEKFALNLRDAIFTLWKDEGRTKDTVTEMLIPKLQHKPTGMDLKIFDSTIASYATFLQKVADKAHE</sequence>
<accession>A0A0P1A4G6</accession>
<feature type="compositionally biased region" description="Polar residues" evidence="1">
    <location>
        <begin position="10"/>
        <end position="20"/>
    </location>
</feature>
<dbReference type="RefSeq" id="XP_024571751.1">
    <property type="nucleotide sequence ID" value="XM_024723559.1"/>
</dbReference>
<reference evidence="3" key="1">
    <citation type="submission" date="2014-09" db="EMBL/GenBank/DDBJ databases">
        <authorList>
            <person name="Sharma Rahul"/>
            <person name="Thines Marco"/>
        </authorList>
    </citation>
    <scope>NUCLEOTIDE SEQUENCE [LARGE SCALE GENOMIC DNA]</scope>
</reference>
<feature type="region of interest" description="Disordered" evidence="1">
    <location>
        <begin position="1"/>
        <end position="73"/>
    </location>
</feature>
<dbReference type="AlphaFoldDB" id="A0A0P1A4G6"/>
<dbReference type="GeneID" id="36404560"/>